<comment type="caution">
    <text evidence="3">The sequence shown here is derived from an EMBL/GenBank/DDBJ whole genome shotgun (WGS) entry which is preliminary data.</text>
</comment>
<evidence type="ECO:0000313" key="4">
    <source>
        <dbReference type="Proteomes" id="UP000617145"/>
    </source>
</evidence>
<sequence>MNQPDLQAEPQFSQPFRQIALMLAVIGLCIAGSFVLLPRVLPVFESNPWLNGFIAFVFVLGVLACFWQVAQLIQSVRWIEGFAADRDTGADAPRLLAPLAAMLRRRDRRMQITTTSTRSILDSVATRIDEAREITRYLVSLLIFLGLLGTFYGLATTVPALVDTIRSLAPAEGESNMDVFTRLMTGLESQLGGMGVAFGSSLMGLAGSLVVGLLELFAGHGQNRFYRELEEWLSSITRLSFSGDGDGAGEGGTNDAVAQVLDQMTDQMERLTLMFARSTESQMEVDGRIGQLADSLERMTERLEATAPSSSSLARIAEGQERLADVIADRETADGFDAESRMRLRSIDVQMLRLLEEVAAGRQESMAELRTDLATLNRTMTRLAQSAQPQSVTVRPSRPRTES</sequence>
<feature type="region of interest" description="Disordered" evidence="1">
    <location>
        <begin position="383"/>
        <end position="403"/>
    </location>
</feature>
<dbReference type="RefSeq" id="WP_188789773.1">
    <property type="nucleotide sequence ID" value="NZ_BMJV01000003.1"/>
</dbReference>
<organism evidence="3 4">
    <name type="scientific">Salipiger pallidus</name>
    <dbReference type="NCBI Taxonomy" id="1775170"/>
    <lineage>
        <taxon>Bacteria</taxon>
        <taxon>Pseudomonadati</taxon>
        <taxon>Pseudomonadota</taxon>
        <taxon>Alphaproteobacteria</taxon>
        <taxon>Rhodobacterales</taxon>
        <taxon>Roseobacteraceae</taxon>
        <taxon>Salipiger</taxon>
    </lineage>
</organism>
<dbReference type="AlphaFoldDB" id="A0A8J2ZJ92"/>
<dbReference type="Proteomes" id="UP000617145">
    <property type="component" value="Unassembled WGS sequence"/>
</dbReference>
<protein>
    <recommendedName>
        <fullName evidence="5">Biopolymer transporter ExbB</fullName>
    </recommendedName>
</protein>
<keyword evidence="2" id="KW-0812">Transmembrane</keyword>
<feature type="transmembrane region" description="Helical" evidence="2">
    <location>
        <begin position="20"/>
        <end position="37"/>
    </location>
</feature>
<feature type="transmembrane region" description="Helical" evidence="2">
    <location>
        <begin position="49"/>
        <end position="70"/>
    </location>
</feature>
<dbReference type="EMBL" id="BMJV01000003">
    <property type="protein sequence ID" value="GGG69872.1"/>
    <property type="molecule type" value="Genomic_DNA"/>
</dbReference>
<reference evidence="3" key="1">
    <citation type="journal article" date="2014" name="Int. J. Syst. Evol. Microbiol.">
        <title>Complete genome sequence of Corynebacterium casei LMG S-19264T (=DSM 44701T), isolated from a smear-ripened cheese.</title>
        <authorList>
            <consortium name="US DOE Joint Genome Institute (JGI-PGF)"/>
            <person name="Walter F."/>
            <person name="Albersmeier A."/>
            <person name="Kalinowski J."/>
            <person name="Ruckert C."/>
        </authorList>
    </citation>
    <scope>NUCLEOTIDE SEQUENCE</scope>
    <source>
        <strain evidence="3">CGMCC 1.15762</strain>
    </source>
</reference>
<feature type="transmembrane region" description="Helical" evidence="2">
    <location>
        <begin position="191"/>
        <end position="217"/>
    </location>
</feature>
<evidence type="ECO:0000256" key="1">
    <source>
        <dbReference type="SAM" id="MobiDB-lite"/>
    </source>
</evidence>
<name>A0A8J2ZJ92_9RHOB</name>
<accession>A0A8J2ZJ92</accession>
<evidence type="ECO:0000313" key="3">
    <source>
        <dbReference type="EMBL" id="GGG69872.1"/>
    </source>
</evidence>
<keyword evidence="2" id="KW-1133">Transmembrane helix</keyword>
<gene>
    <name evidence="3" type="ORF">GCM10011415_16700</name>
</gene>
<feature type="compositionally biased region" description="Polar residues" evidence="1">
    <location>
        <begin position="383"/>
        <end position="394"/>
    </location>
</feature>
<evidence type="ECO:0008006" key="5">
    <source>
        <dbReference type="Google" id="ProtNLM"/>
    </source>
</evidence>
<keyword evidence="4" id="KW-1185">Reference proteome</keyword>
<proteinExistence type="predicted"/>
<keyword evidence="2" id="KW-0472">Membrane</keyword>
<feature type="transmembrane region" description="Helical" evidence="2">
    <location>
        <begin position="137"/>
        <end position="155"/>
    </location>
</feature>
<reference evidence="3" key="2">
    <citation type="submission" date="2020-09" db="EMBL/GenBank/DDBJ databases">
        <authorList>
            <person name="Sun Q."/>
            <person name="Zhou Y."/>
        </authorList>
    </citation>
    <scope>NUCLEOTIDE SEQUENCE</scope>
    <source>
        <strain evidence="3">CGMCC 1.15762</strain>
    </source>
</reference>
<evidence type="ECO:0000256" key="2">
    <source>
        <dbReference type="SAM" id="Phobius"/>
    </source>
</evidence>